<name>A0A498J632_MALDO</name>
<keyword evidence="2" id="KW-0732">Signal</keyword>
<feature type="signal peptide" evidence="2">
    <location>
        <begin position="1"/>
        <end position="22"/>
    </location>
</feature>
<comment type="caution">
    <text evidence="3">The sequence shown here is derived from an EMBL/GenBank/DDBJ whole genome shotgun (WGS) entry which is preliminary data.</text>
</comment>
<dbReference type="Pfam" id="PF14817">
    <property type="entry name" value="HAUS5"/>
    <property type="match status" value="1"/>
</dbReference>
<sequence length="205" mass="23237">MSWFFTVLFLVTALTFHTPSEASHEKNDPSAVVVGTVYCDTCFQEDFSHTSHFISGTSQNVGSLRQLEMEVWAKEREVAGLRASLNTLMSEIQRLNKLCAERKEAEDSLKKKWKKIEEFDYRRSELEIIYTTLLKVNMDAAAFWNQQPLAAREYASSTIIPACTVVMDLSNSEKHLIEREVSAFDQSPDNSLYMIPAIPQVCVGA</sequence>
<feature type="chain" id="PRO_5019841523" evidence="2">
    <location>
        <begin position="23"/>
        <end position="205"/>
    </location>
</feature>
<organism evidence="3 4">
    <name type="scientific">Malus domestica</name>
    <name type="common">Apple</name>
    <name type="synonym">Pyrus malus</name>
    <dbReference type="NCBI Taxonomy" id="3750"/>
    <lineage>
        <taxon>Eukaryota</taxon>
        <taxon>Viridiplantae</taxon>
        <taxon>Streptophyta</taxon>
        <taxon>Embryophyta</taxon>
        <taxon>Tracheophyta</taxon>
        <taxon>Spermatophyta</taxon>
        <taxon>Magnoliopsida</taxon>
        <taxon>eudicotyledons</taxon>
        <taxon>Gunneridae</taxon>
        <taxon>Pentapetalae</taxon>
        <taxon>rosids</taxon>
        <taxon>fabids</taxon>
        <taxon>Rosales</taxon>
        <taxon>Rosaceae</taxon>
        <taxon>Amygdaloideae</taxon>
        <taxon>Maleae</taxon>
        <taxon>Malus</taxon>
    </lineage>
</organism>
<gene>
    <name evidence="3" type="ORF">DVH24_032061</name>
</gene>
<keyword evidence="4" id="KW-1185">Reference proteome</keyword>
<keyword evidence="1" id="KW-0175">Coiled coil</keyword>
<dbReference type="PANTHER" id="PTHR34968">
    <property type="entry name" value="AUGMIN SUBUNIT 5"/>
    <property type="match status" value="1"/>
</dbReference>
<evidence type="ECO:0000313" key="4">
    <source>
        <dbReference type="Proteomes" id="UP000290289"/>
    </source>
</evidence>
<proteinExistence type="predicted"/>
<dbReference type="InterPro" id="IPR044706">
    <property type="entry name" value="AUG5_plant"/>
</dbReference>
<dbReference type="Proteomes" id="UP000290289">
    <property type="component" value="Chromosome 9"/>
</dbReference>
<reference evidence="3 4" key="1">
    <citation type="submission" date="2018-10" db="EMBL/GenBank/DDBJ databases">
        <title>A high-quality apple genome assembly.</title>
        <authorList>
            <person name="Hu J."/>
        </authorList>
    </citation>
    <scope>NUCLEOTIDE SEQUENCE [LARGE SCALE GENOMIC DNA]</scope>
    <source>
        <strain evidence="4">cv. HFTH1</strain>
        <tissue evidence="3">Young leaf</tissue>
    </source>
</reference>
<accession>A0A498J632</accession>
<dbReference type="AlphaFoldDB" id="A0A498J632"/>
<feature type="coiled-coil region" evidence="1">
    <location>
        <begin position="64"/>
        <end position="108"/>
    </location>
</feature>
<evidence type="ECO:0000256" key="2">
    <source>
        <dbReference type="SAM" id="SignalP"/>
    </source>
</evidence>
<dbReference type="GO" id="GO:0070652">
    <property type="term" value="C:HAUS complex"/>
    <property type="evidence" value="ECO:0007669"/>
    <property type="project" value="InterPro"/>
</dbReference>
<evidence type="ECO:0000313" key="3">
    <source>
        <dbReference type="EMBL" id="RXH89704.1"/>
    </source>
</evidence>
<dbReference type="GO" id="GO:0005876">
    <property type="term" value="C:spindle microtubule"/>
    <property type="evidence" value="ECO:0007669"/>
    <property type="project" value="InterPro"/>
</dbReference>
<dbReference type="InterPro" id="IPR029131">
    <property type="entry name" value="HAUS5"/>
</dbReference>
<dbReference type="EMBL" id="RDQH01000335">
    <property type="protein sequence ID" value="RXH89704.1"/>
    <property type="molecule type" value="Genomic_DNA"/>
</dbReference>
<dbReference type="STRING" id="3750.A0A498J632"/>
<dbReference type="GO" id="GO:0051225">
    <property type="term" value="P:spindle assembly"/>
    <property type="evidence" value="ECO:0007669"/>
    <property type="project" value="InterPro"/>
</dbReference>
<evidence type="ECO:0000256" key="1">
    <source>
        <dbReference type="SAM" id="Coils"/>
    </source>
</evidence>
<dbReference type="PANTHER" id="PTHR34968:SF1">
    <property type="entry name" value="AUGMIN SUBUNIT 5"/>
    <property type="match status" value="1"/>
</dbReference>
<protein>
    <submittedName>
        <fullName evidence="3">Uncharacterized protein</fullName>
    </submittedName>
</protein>